<dbReference type="SUPFAM" id="SSF56436">
    <property type="entry name" value="C-type lectin-like"/>
    <property type="match status" value="1"/>
</dbReference>
<dbReference type="SMART" id="SM00034">
    <property type="entry name" value="CLECT"/>
    <property type="match status" value="1"/>
</dbReference>
<reference evidence="3" key="1">
    <citation type="submission" date="2015-01" db="EMBL/GenBank/DDBJ databases">
        <title>EvidentialGene: Evidence-directed Construction of Complete mRNA Transcriptomes without Genomes.</title>
        <authorList>
            <person name="Gilbert D.G."/>
        </authorList>
    </citation>
    <scope>NUCLEOTIDE SEQUENCE</scope>
</reference>
<organism evidence="3">
    <name type="scientific">Fundulus heteroclitus</name>
    <name type="common">Killifish</name>
    <name type="synonym">Mummichog</name>
    <dbReference type="NCBI Taxonomy" id="8078"/>
    <lineage>
        <taxon>Eukaryota</taxon>
        <taxon>Metazoa</taxon>
        <taxon>Chordata</taxon>
        <taxon>Craniata</taxon>
        <taxon>Vertebrata</taxon>
        <taxon>Euteleostomi</taxon>
        <taxon>Actinopterygii</taxon>
        <taxon>Neopterygii</taxon>
        <taxon>Teleostei</taxon>
        <taxon>Neoteleostei</taxon>
        <taxon>Acanthomorphata</taxon>
        <taxon>Ovalentaria</taxon>
        <taxon>Atherinomorphae</taxon>
        <taxon>Cyprinodontiformes</taxon>
        <taxon>Fundulidae</taxon>
        <taxon>Fundulus</taxon>
    </lineage>
</organism>
<dbReference type="InterPro" id="IPR016187">
    <property type="entry name" value="CTDL_fold"/>
</dbReference>
<dbReference type="AlphaFoldDB" id="A0A147AJV4"/>
<dbReference type="GeneID" id="105922431"/>
<dbReference type="PROSITE" id="PS50041">
    <property type="entry name" value="C_TYPE_LECTIN_2"/>
    <property type="match status" value="1"/>
</dbReference>
<keyword evidence="1" id="KW-0732">Signal</keyword>
<dbReference type="Proteomes" id="UP000265000">
    <property type="component" value="Unplaced"/>
</dbReference>
<dbReference type="PRINTS" id="PR01504">
    <property type="entry name" value="PNCREATITSAP"/>
</dbReference>
<dbReference type="Ensembl" id="ENSFHET00000020202.1">
    <property type="protein sequence ID" value="ENSFHEP00000029538.1"/>
    <property type="gene ID" value="ENSFHEG00000014300.1"/>
</dbReference>
<dbReference type="GeneTree" id="ENSGT00940000173098"/>
<dbReference type="STRING" id="8078.ENSFHEP00000029538"/>
<name>A0A147AJV4_FUNHE</name>
<feature type="signal peptide" evidence="1">
    <location>
        <begin position="1"/>
        <end position="26"/>
    </location>
</feature>
<dbReference type="InterPro" id="IPR001304">
    <property type="entry name" value="C-type_lectin-like"/>
</dbReference>
<dbReference type="Ensembl" id="ENSFHET00000032153.1">
    <property type="protein sequence ID" value="ENSFHEP00000029544.1"/>
    <property type="gene ID" value="ENSFHEG00000014300.1"/>
</dbReference>
<dbReference type="InterPro" id="IPR050111">
    <property type="entry name" value="C-type_lectin/snaclec_domain"/>
</dbReference>
<dbReference type="InterPro" id="IPR016186">
    <property type="entry name" value="C-type_lectin-like/link_sf"/>
</dbReference>
<dbReference type="OrthoDB" id="5801605at2759"/>
<evidence type="ECO:0000313" key="4">
    <source>
        <dbReference type="Ensembl" id="ENSFHEP00000029538.1"/>
    </source>
</evidence>
<dbReference type="CDD" id="cd00037">
    <property type="entry name" value="CLECT"/>
    <property type="match status" value="1"/>
</dbReference>
<feature type="chain" id="PRO_5044549135" evidence="1">
    <location>
        <begin position="27"/>
        <end position="193"/>
    </location>
</feature>
<dbReference type="PANTHER" id="PTHR22803">
    <property type="entry name" value="MANNOSE, PHOSPHOLIPASE, LECTIN RECEPTOR RELATED"/>
    <property type="match status" value="1"/>
</dbReference>
<evidence type="ECO:0000259" key="2">
    <source>
        <dbReference type="PROSITE" id="PS50041"/>
    </source>
</evidence>
<dbReference type="Gene3D" id="3.10.100.10">
    <property type="entry name" value="Mannose-Binding Protein A, subunit A"/>
    <property type="match status" value="1"/>
</dbReference>
<evidence type="ECO:0000313" key="3">
    <source>
        <dbReference type="EMBL" id="JAR78803.1"/>
    </source>
</evidence>
<accession>A0A147AJV4</accession>
<keyword evidence="5" id="KW-1185">Reference proteome</keyword>
<sequence>MKFLSVSCFGFICLTLAHVLYLPVTGYPLTTPPGGDTSLPADYGLDWMHGTEGNNPYGFTCPEGWTMHSTQCLLFVPEKMTWEEAKNNCESKGDGSFAAVYSDTQADEIHQEMKNAGHHDGHVWVGGSKASGDSSWSWGDYSEFDGFANFCRGESAHHENNCLQISFDGSGSGCLDDQQCDVKLPSVCGIILY</sequence>
<reference evidence="4" key="2">
    <citation type="submission" date="2025-05" db="UniProtKB">
        <authorList>
            <consortium name="Ensembl"/>
        </authorList>
    </citation>
    <scope>IDENTIFICATION</scope>
</reference>
<proteinExistence type="predicted"/>
<evidence type="ECO:0000256" key="1">
    <source>
        <dbReference type="SAM" id="SignalP"/>
    </source>
</evidence>
<evidence type="ECO:0000313" key="5">
    <source>
        <dbReference type="Proteomes" id="UP000265000"/>
    </source>
</evidence>
<protein>
    <submittedName>
        <fullName evidence="4">Galactose-specific lectin nattectin</fullName>
    </submittedName>
    <submittedName>
        <fullName evidence="3">Regenerating islet-derived protein 3-gamma</fullName>
    </submittedName>
</protein>
<dbReference type="Pfam" id="PF00059">
    <property type="entry name" value="Lectin_C"/>
    <property type="match status" value="1"/>
</dbReference>
<dbReference type="EMBL" id="GCES01007520">
    <property type="protein sequence ID" value="JAR78803.1"/>
    <property type="molecule type" value="Transcribed_RNA"/>
</dbReference>
<feature type="domain" description="C-type lectin" evidence="2">
    <location>
        <begin position="68"/>
        <end position="189"/>
    </location>
</feature>